<dbReference type="InterPro" id="IPR010982">
    <property type="entry name" value="Lambda_DNA-bd_dom_sf"/>
</dbReference>
<accession>A0ABT9NAS7</accession>
<dbReference type="RefSeq" id="WP_278057959.1">
    <property type="nucleotide sequence ID" value="NZ_CP121247.1"/>
</dbReference>
<dbReference type="InterPro" id="IPR001387">
    <property type="entry name" value="Cro/C1-type_HTH"/>
</dbReference>
<keyword evidence="4" id="KW-1185">Reference proteome</keyword>
<gene>
    <name evidence="3" type="ORF">J2S49_000671</name>
</gene>
<evidence type="ECO:0000313" key="3">
    <source>
        <dbReference type="EMBL" id="MDP9800595.1"/>
    </source>
</evidence>
<organism evidence="3 4">
    <name type="scientific">Arcanobacterium wilhelmae</name>
    <dbReference type="NCBI Taxonomy" id="1803177"/>
    <lineage>
        <taxon>Bacteria</taxon>
        <taxon>Bacillati</taxon>
        <taxon>Actinomycetota</taxon>
        <taxon>Actinomycetes</taxon>
        <taxon>Actinomycetales</taxon>
        <taxon>Actinomycetaceae</taxon>
        <taxon>Arcanobacterium</taxon>
    </lineage>
</organism>
<dbReference type="Gene3D" id="1.10.260.40">
    <property type="entry name" value="lambda repressor-like DNA-binding domains"/>
    <property type="match status" value="1"/>
</dbReference>
<dbReference type="CDD" id="cd00093">
    <property type="entry name" value="HTH_XRE"/>
    <property type="match status" value="1"/>
</dbReference>
<dbReference type="EMBL" id="JAUSQW010000001">
    <property type="protein sequence ID" value="MDP9800595.1"/>
    <property type="molecule type" value="Genomic_DNA"/>
</dbReference>
<protein>
    <submittedName>
        <fullName evidence="3">Transcriptional regulator with XRE-family HTH domain</fullName>
    </submittedName>
</protein>
<feature type="region of interest" description="Disordered" evidence="1">
    <location>
        <begin position="77"/>
        <end position="99"/>
    </location>
</feature>
<dbReference type="PROSITE" id="PS50943">
    <property type="entry name" value="HTH_CROC1"/>
    <property type="match status" value="1"/>
</dbReference>
<proteinExistence type="predicted"/>
<dbReference type="Pfam" id="PF13560">
    <property type="entry name" value="HTH_31"/>
    <property type="match status" value="1"/>
</dbReference>
<evidence type="ECO:0000259" key="2">
    <source>
        <dbReference type="PROSITE" id="PS50943"/>
    </source>
</evidence>
<feature type="domain" description="HTH cro/C1-type" evidence="2">
    <location>
        <begin position="18"/>
        <end position="71"/>
    </location>
</feature>
<evidence type="ECO:0000256" key="1">
    <source>
        <dbReference type="SAM" id="MobiDB-lite"/>
    </source>
</evidence>
<dbReference type="SMART" id="SM00530">
    <property type="entry name" value="HTH_XRE"/>
    <property type="match status" value="1"/>
</dbReference>
<sequence length="116" mass="12725">MSIIETSTRSARDLGIAVRDARLLRGLTQEELATRIGAPRAWLSQLENGKTTGGSITRILRTLHELGIDLFVRYSSENAPATQPQTRRPDVDDLPPASTNAEFAHTLPAFLRSNDA</sequence>
<reference evidence="3 4" key="1">
    <citation type="submission" date="2023-07" db="EMBL/GenBank/DDBJ databases">
        <title>Sequencing the genomes of 1000 actinobacteria strains.</title>
        <authorList>
            <person name="Klenk H.-P."/>
        </authorList>
    </citation>
    <scope>NUCLEOTIDE SEQUENCE [LARGE SCALE GENOMIC DNA]</scope>
    <source>
        <strain evidence="3 4">DSM 102162</strain>
    </source>
</reference>
<feature type="compositionally biased region" description="Polar residues" evidence="1">
    <location>
        <begin position="77"/>
        <end position="86"/>
    </location>
</feature>
<dbReference type="Proteomes" id="UP001235966">
    <property type="component" value="Unassembled WGS sequence"/>
</dbReference>
<name>A0ABT9NAS7_9ACTO</name>
<evidence type="ECO:0000313" key="4">
    <source>
        <dbReference type="Proteomes" id="UP001235966"/>
    </source>
</evidence>
<comment type="caution">
    <text evidence="3">The sequence shown here is derived from an EMBL/GenBank/DDBJ whole genome shotgun (WGS) entry which is preliminary data.</text>
</comment>
<dbReference type="SUPFAM" id="SSF47413">
    <property type="entry name" value="lambda repressor-like DNA-binding domains"/>
    <property type="match status" value="1"/>
</dbReference>